<dbReference type="EMBL" id="CAOQHR010000002">
    <property type="protein sequence ID" value="CAI6291541.1"/>
    <property type="molecule type" value="Genomic_DNA"/>
</dbReference>
<comment type="caution">
    <text evidence="1">The sequence shown here is derived from an EMBL/GenBank/DDBJ whole genome shotgun (WGS) entry which is preliminary data.</text>
</comment>
<proteinExistence type="predicted"/>
<gene>
    <name evidence="1" type="ORF">PDIGIT_LOCUS2475</name>
</gene>
<organism evidence="1 2">
    <name type="scientific">Periconia digitata</name>
    <dbReference type="NCBI Taxonomy" id="1303443"/>
    <lineage>
        <taxon>Eukaryota</taxon>
        <taxon>Fungi</taxon>
        <taxon>Dikarya</taxon>
        <taxon>Ascomycota</taxon>
        <taxon>Pezizomycotina</taxon>
        <taxon>Dothideomycetes</taxon>
        <taxon>Pleosporomycetidae</taxon>
        <taxon>Pleosporales</taxon>
        <taxon>Massarineae</taxon>
        <taxon>Periconiaceae</taxon>
        <taxon>Periconia</taxon>
    </lineage>
</organism>
<accession>A0A9W4U3Y5</accession>
<evidence type="ECO:0000313" key="1">
    <source>
        <dbReference type="EMBL" id="CAI6291541.1"/>
    </source>
</evidence>
<name>A0A9W4U3Y5_9PLEO</name>
<dbReference type="AlphaFoldDB" id="A0A9W4U3Y5"/>
<reference evidence="1" key="1">
    <citation type="submission" date="2023-01" db="EMBL/GenBank/DDBJ databases">
        <authorList>
            <person name="Van Ghelder C."/>
            <person name="Rancurel C."/>
        </authorList>
    </citation>
    <scope>NUCLEOTIDE SEQUENCE</scope>
    <source>
        <strain evidence="1">CNCM I-4278</strain>
    </source>
</reference>
<dbReference type="Proteomes" id="UP001152607">
    <property type="component" value="Unassembled WGS sequence"/>
</dbReference>
<sequence>MYKRSSPRILPHPLHLTQNPLFTPTLIQPPHQQILFTRRRRTLRIRHPSIQIRRKRIPLRHIPHQRLNTRTQPFLLKHLPHPSPCLLDNHKRIDRLHRLPKRRRYLQKMCAPHNGFRFVASSSVEQRGVKEHAIADVQRQRYIILFKEGFEFRETCPRELSTRRCRLEAEMVVSMRDLGVCARFDEIDLRG</sequence>
<protein>
    <submittedName>
        <fullName evidence="1">Uncharacterized protein</fullName>
    </submittedName>
</protein>
<keyword evidence="2" id="KW-1185">Reference proteome</keyword>
<evidence type="ECO:0000313" key="2">
    <source>
        <dbReference type="Proteomes" id="UP001152607"/>
    </source>
</evidence>